<dbReference type="Proteomes" id="UP000234585">
    <property type="component" value="Unassembled WGS sequence"/>
</dbReference>
<keyword evidence="2" id="KW-1185">Reference proteome</keyword>
<name>A0A2I2FDA7_ASPCN</name>
<dbReference type="GeneID" id="36519511"/>
<proteinExistence type="predicted"/>
<evidence type="ECO:0000313" key="1">
    <source>
        <dbReference type="EMBL" id="PLB38602.1"/>
    </source>
</evidence>
<reference evidence="1 2" key="1">
    <citation type="submission" date="2017-12" db="EMBL/GenBank/DDBJ databases">
        <authorList>
            <consortium name="DOE Joint Genome Institute"/>
            <person name="Haridas S."/>
            <person name="Kjaerbolling I."/>
            <person name="Vesth T.C."/>
            <person name="Frisvad J.C."/>
            <person name="Nybo J.L."/>
            <person name="Theobald S."/>
            <person name="Kuo A."/>
            <person name="Bowyer P."/>
            <person name="Matsuda Y."/>
            <person name="Mondo S."/>
            <person name="Lyhne E.K."/>
            <person name="Kogle M.E."/>
            <person name="Clum A."/>
            <person name="Lipzen A."/>
            <person name="Salamov A."/>
            <person name="Ngan C.Y."/>
            <person name="Daum C."/>
            <person name="Chiniquy J."/>
            <person name="Barry K."/>
            <person name="LaButti K."/>
            <person name="Simmons B.A."/>
            <person name="Magnuson J.K."/>
            <person name="Mortensen U.H."/>
            <person name="Larsen T.O."/>
            <person name="Grigoriev I.V."/>
            <person name="Baker S.E."/>
            <person name="Andersen M.R."/>
            <person name="Nordberg H.P."/>
            <person name="Cantor M.N."/>
            <person name="Hua S.X."/>
        </authorList>
    </citation>
    <scope>NUCLEOTIDE SEQUENCE [LARGE SCALE GENOMIC DNA]</scope>
    <source>
        <strain evidence="1 2">CBS 102.13</strain>
    </source>
</reference>
<gene>
    <name evidence="1" type="ORF">BDW47DRAFT_104536</name>
</gene>
<organism evidence="1 2">
    <name type="scientific">Aspergillus candidus</name>
    <dbReference type="NCBI Taxonomy" id="41067"/>
    <lineage>
        <taxon>Eukaryota</taxon>
        <taxon>Fungi</taxon>
        <taxon>Dikarya</taxon>
        <taxon>Ascomycota</taxon>
        <taxon>Pezizomycotina</taxon>
        <taxon>Eurotiomycetes</taxon>
        <taxon>Eurotiomycetidae</taxon>
        <taxon>Eurotiales</taxon>
        <taxon>Aspergillaceae</taxon>
        <taxon>Aspergillus</taxon>
        <taxon>Aspergillus subgen. Circumdati</taxon>
    </lineage>
</organism>
<dbReference type="AlphaFoldDB" id="A0A2I2FDA7"/>
<protein>
    <submittedName>
        <fullName evidence="1">Uncharacterized protein</fullName>
    </submittedName>
</protein>
<sequence length="64" mass="7323">METNASSDPSRYRWIILTRPSQYHRSSLEWMVGWMVVIASHGAFIQMTGQITMCNLTLKSGSIF</sequence>
<dbReference type="EMBL" id="KZ559134">
    <property type="protein sequence ID" value="PLB38602.1"/>
    <property type="molecule type" value="Genomic_DNA"/>
</dbReference>
<evidence type="ECO:0000313" key="2">
    <source>
        <dbReference type="Proteomes" id="UP000234585"/>
    </source>
</evidence>
<dbReference type="RefSeq" id="XP_024672614.1">
    <property type="nucleotide sequence ID" value="XM_024812351.1"/>
</dbReference>
<accession>A0A2I2FDA7</accession>